<organism evidence="1 2">
    <name type="scientific">Candidatus Magnetominusculus xianensis</name>
    <dbReference type="NCBI Taxonomy" id="1748249"/>
    <lineage>
        <taxon>Bacteria</taxon>
        <taxon>Pseudomonadati</taxon>
        <taxon>Nitrospirota</taxon>
        <taxon>Nitrospiria</taxon>
        <taxon>Nitrospirales</taxon>
        <taxon>Nitrospiraceae</taxon>
        <taxon>Candidatus Magnetominusculus</taxon>
    </lineage>
</organism>
<protein>
    <recommendedName>
        <fullName evidence="3">Secreted protein</fullName>
    </recommendedName>
</protein>
<proteinExistence type="predicted"/>
<accession>A0ABR5SBQ5</accession>
<evidence type="ECO:0000313" key="2">
    <source>
        <dbReference type="Proteomes" id="UP000060487"/>
    </source>
</evidence>
<evidence type="ECO:0008006" key="3">
    <source>
        <dbReference type="Google" id="ProtNLM"/>
    </source>
</evidence>
<dbReference type="RefSeq" id="WP_157073025.1">
    <property type="nucleotide sequence ID" value="NZ_LNQR01000118.1"/>
</dbReference>
<dbReference type="Proteomes" id="UP000060487">
    <property type="component" value="Unassembled WGS sequence"/>
</dbReference>
<gene>
    <name evidence="1" type="ORF">ASN18_2947</name>
</gene>
<dbReference type="EMBL" id="LNQR01000118">
    <property type="protein sequence ID" value="KWT78220.1"/>
    <property type="molecule type" value="Genomic_DNA"/>
</dbReference>
<sequence>MGFSAAVYANIFSGFFGTKFVDIKVGTTSGGTYYVQWFTNGTRHSGLDG</sequence>
<comment type="caution">
    <text evidence="1">The sequence shown here is derived from an EMBL/GenBank/DDBJ whole genome shotgun (WGS) entry which is preliminary data.</text>
</comment>
<name>A0ABR5SBQ5_9BACT</name>
<evidence type="ECO:0000313" key="1">
    <source>
        <dbReference type="EMBL" id="KWT78220.1"/>
    </source>
</evidence>
<keyword evidence="2" id="KW-1185">Reference proteome</keyword>
<reference evidence="1 2" key="1">
    <citation type="submission" date="2015-11" db="EMBL/GenBank/DDBJ databases">
        <authorList>
            <person name="Lin W."/>
        </authorList>
    </citation>
    <scope>NUCLEOTIDE SEQUENCE [LARGE SCALE GENOMIC DNA]</scope>
    <source>
        <strain evidence="1 2">HCH-1</strain>
    </source>
</reference>